<keyword evidence="5" id="KW-1133">Transmembrane helix</keyword>
<organism evidence="7 8">
    <name type="scientific">Parvibacter caecicola</name>
    <dbReference type="NCBI Taxonomy" id="747645"/>
    <lineage>
        <taxon>Bacteria</taxon>
        <taxon>Bacillati</taxon>
        <taxon>Actinomycetota</taxon>
        <taxon>Coriobacteriia</taxon>
        <taxon>Coriobacteriales</taxon>
        <taxon>Coriobacteriaceae</taxon>
        <taxon>Parvibacter</taxon>
    </lineage>
</organism>
<feature type="transmembrane region" description="Helical" evidence="5">
    <location>
        <begin position="109"/>
        <end position="128"/>
    </location>
</feature>
<evidence type="ECO:0000256" key="5">
    <source>
        <dbReference type="SAM" id="Phobius"/>
    </source>
</evidence>
<dbReference type="RefSeq" id="WP_268935267.1">
    <property type="nucleotide sequence ID" value="NZ_JACHYA010000007.1"/>
</dbReference>
<name>A0A7W5D2Y1_9ACTN</name>
<feature type="region of interest" description="Disordered" evidence="4">
    <location>
        <begin position="457"/>
        <end position="484"/>
    </location>
</feature>
<dbReference type="Proteomes" id="UP000530850">
    <property type="component" value="Unassembled WGS sequence"/>
</dbReference>
<protein>
    <submittedName>
        <fullName evidence="7">DNA-binding CsgD family transcriptional regulator</fullName>
    </submittedName>
</protein>
<dbReference type="GO" id="GO:0006355">
    <property type="term" value="P:regulation of DNA-templated transcription"/>
    <property type="evidence" value="ECO:0007669"/>
    <property type="project" value="InterPro"/>
</dbReference>
<accession>A0A7W5D2Y1</accession>
<keyword evidence="1" id="KW-0805">Transcription regulation</keyword>
<evidence type="ECO:0000259" key="6">
    <source>
        <dbReference type="PROSITE" id="PS50043"/>
    </source>
</evidence>
<feature type="transmembrane region" description="Helical" evidence="5">
    <location>
        <begin position="45"/>
        <end position="65"/>
    </location>
</feature>
<feature type="transmembrane region" description="Helical" evidence="5">
    <location>
        <begin position="424"/>
        <end position="447"/>
    </location>
</feature>
<feature type="domain" description="HTH luxR-type" evidence="6">
    <location>
        <begin position="560"/>
        <end position="626"/>
    </location>
</feature>
<keyword evidence="5" id="KW-0472">Membrane</keyword>
<feature type="transmembrane region" description="Helical" evidence="5">
    <location>
        <begin position="199"/>
        <end position="217"/>
    </location>
</feature>
<evidence type="ECO:0000313" key="8">
    <source>
        <dbReference type="Proteomes" id="UP000530850"/>
    </source>
</evidence>
<feature type="compositionally biased region" description="Gly residues" evidence="4">
    <location>
        <begin position="464"/>
        <end position="484"/>
    </location>
</feature>
<dbReference type="GeneID" id="93357757"/>
<feature type="transmembrane region" description="Helical" evidence="5">
    <location>
        <begin position="274"/>
        <end position="301"/>
    </location>
</feature>
<dbReference type="Gene3D" id="1.10.10.10">
    <property type="entry name" value="Winged helix-like DNA-binding domain superfamily/Winged helix DNA-binding domain"/>
    <property type="match status" value="1"/>
</dbReference>
<dbReference type="PRINTS" id="PR00038">
    <property type="entry name" value="HTHLUXR"/>
</dbReference>
<dbReference type="CDD" id="cd06170">
    <property type="entry name" value="LuxR_C_like"/>
    <property type="match status" value="1"/>
</dbReference>
<keyword evidence="2 7" id="KW-0238">DNA-binding</keyword>
<dbReference type="SMART" id="SM00421">
    <property type="entry name" value="HTH_LUXR"/>
    <property type="match status" value="1"/>
</dbReference>
<reference evidence="7 8" key="1">
    <citation type="submission" date="2020-08" db="EMBL/GenBank/DDBJ databases">
        <title>Sequencing the genomes of 1000 actinobacteria strains.</title>
        <authorList>
            <person name="Klenk H.-P."/>
        </authorList>
    </citation>
    <scope>NUCLEOTIDE SEQUENCE [LARGE SCALE GENOMIC DNA]</scope>
    <source>
        <strain evidence="7 8">DSM 22242</strain>
    </source>
</reference>
<evidence type="ECO:0000256" key="2">
    <source>
        <dbReference type="ARBA" id="ARBA00023125"/>
    </source>
</evidence>
<feature type="transmembrane region" description="Helical" evidence="5">
    <location>
        <begin position="140"/>
        <end position="161"/>
    </location>
</feature>
<feature type="transmembrane region" description="Helical" evidence="5">
    <location>
        <begin position="168"/>
        <end position="193"/>
    </location>
</feature>
<proteinExistence type="predicted"/>
<sequence>MAERKDGSLPRVAAEGAAREDVCAGQAFAARAAGAPRARRTGRRFNLMPGIPVATVGFACTLLAMEGFRLSSVFRVGDLLSSTSLIGAVVSLVVLTLVALAYKRLKGALRLPVAFIVVAGAVYSLLLVMSMGQSEVGAPAWLEIVCRCALDILPVLFMYFWMVELFAFGAAAVCNVCGFSLLVLALLNCLTAFLKPDAAMMLVAVMPVISAGLLAFFRENARARCLYPTDTTSAQANGNRFAEEGIPYDNQVTGVAFPDYSLIVPPDRERGGRLFFLITLMISMVCFAVLFGQVHSLWVLLQDNGTMSLLVQMGAATGTAVAGVAALVFVRYLWNRRCLELLKLLLLGTVLISLWLSSFSEGLWVFSYLVFLNITQKLVMVLIMLSPYLVMEKSRYLWPWWLTCLSFEVGKGLSQCFIGNPEGGLFMVGAVLPLGVLFVCTAATAFLGDSRHGAAPGEPAEAVRGGGARGGSGPEGAGAGGKGAGAEAGSYGVDAAGVTGEDFGSENAGTEGVGAEGRRADTGALDAAGAEAGELGVPVANVVAAPEHARMNRLRTACNRVAAEYGLTARESEILLPLARGRTAATIAETLVITPSTAKTHLRNIYAKLDVHTQQELINLVEAWID</sequence>
<feature type="transmembrane region" description="Helical" evidence="5">
    <location>
        <begin position="365"/>
        <end position="385"/>
    </location>
</feature>
<dbReference type="AlphaFoldDB" id="A0A7W5D2Y1"/>
<dbReference type="EMBL" id="JACHYA010000007">
    <property type="protein sequence ID" value="MBB3171964.1"/>
    <property type="molecule type" value="Genomic_DNA"/>
</dbReference>
<keyword evidence="3" id="KW-0804">Transcription</keyword>
<dbReference type="InterPro" id="IPR000792">
    <property type="entry name" value="Tscrpt_reg_LuxR_C"/>
</dbReference>
<dbReference type="PANTHER" id="PTHR44688">
    <property type="entry name" value="DNA-BINDING TRANSCRIPTIONAL ACTIVATOR DEVR_DOSR"/>
    <property type="match status" value="1"/>
</dbReference>
<keyword evidence="5" id="KW-0812">Transmembrane</keyword>
<evidence type="ECO:0000256" key="4">
    <source>
        <dbReference type="SAM" id="MobiDB-lite"/>
    </source>
</evidence>
<feature type="transmembrane region" description="Helical" evidence="5">
    <location>
        <begin position="313"/>
        <end position="334"/>
    </location>
</feature>
<feature type="transmembrane region" description="Helical" evidence="5">
    <location>
        <begin position="341"/>
        <end position="359"/>
    </location>
</feature>
<feature type="transmembrane region" description="Helical" evidence="5">
    <location>
        <begin position="85"/>
        <end position="102"/>
    </location>
</feature>
<comment type="caution">
    <text evidence="7">The sequence shown here is derived from an EMBL/GenBank/DDBJ whole genome shotgun (WGS) entry which is preliminary data.</text>
</comment>
<dbReference type="Pfam" id="PF00196">
    <property type="entry name" value="GerE"/>
    <property type="match status" value="1"/>
</dbReference>
<dbReference type="InterPro" id="IPR036388">
    <property type="entry name" value="WH-like_DNA-bd_sf"/>
</dbReference>
<evidence type="ECO:0000256" key="3">
    <source>
        <dbReference type="ARBA" id="ARBA00023163"/>
    </source>
</evidence>
<dbReference type="PANTHER" id="PTHR44688:SF16">
    <property type="entry name" value="DNA-BINDING TRANSCRIPTIONAL ACTIVATOR DEVR_DOSR"/>
    <property type="match status" value="1"/>
</dbReference>
<evidence type="ECO:0000313" key="7">
    <source>
        <dbReference type="EMBL" id="MBB3171964.1"/>
    </source>
</evidence>
<dbReference type="InterPro" id="IPR016032">
    <property type="entry name" value="Sig_transdc_resp-reg_C-effctor"/>
</dbReference>
<dbReference type="GO" id="GO:0003677">
    <property type="term" value="F:DNA binding"/>
    <property type="evidence" value="ECO:0007669"/>
    <property type="project" value="UniProtKB-KW"/>
</dbReference>
<evidence type="ECO:0000256" key="1">
    <source>
        <dbReference type="ARBA" id="ARBA00023015"/>
    </source>
</evidence>
<dbReference type="SUPFAM" id="SSF46894">
    <property type="entry name" value="C-terminal effector domain of the bipartite response regulators"/>
    <property type="match status" value="1"/>
</dbReference>
<gene>
    <name evidence="7" type="ORF">FHR31_001797</name>
</gene>
<dbReference type="PROSITE" id="PS50043">
    <property type="entry name" value="HTH_LUXR_2"/>
    <property type="match status" value="1"/>
</dbReference>